<dbReference type="Pfam" id="PF01934">
    <property type="entry name" value="HepT-like"/>
    <property type="match status" value="1"/>
</dbReference>
<keyword evidence="3" id="KW-0540">Nuclease</keyword>
<evidence type="ECO:0000313" key="7">
    <source>
        <dbReference type="Proteomes" id="UP001231370"/>
    </source>
</evidence>
<reference evidence="6 7" key="1">
    <citation type="submission" date="2023-01" db="EMBL/GenBank/DDBJ databases">
        <title>Novel diversity within Roseofilum (Cyanobacteria; Desertifilaceae) from marine benthic mats with descriptions of four novel species.</title>
        <authorList>
            <person name="Wang Y."/>
            <person name="Berthold D.E."/>
            <person name="Hu J."/>
            <person name="Lefler F.W."/>
            <person name="Laughinghouse H.D. IV."/>
        </authorList>
    </citation>
    <scope>NUCLEOTIDE SEQUENCE [LARGE SCALE GENOMIC DNA]</scope>
    <source>
        <strain evidence="6 7">BLCC-M91</strain>
    </source>
</reference>
<keyword evidence="1" id="KW-0597">Phosphoprotein</keyword>
<proteinExistence type="predicted"/>
<name>A0ABT7BKX2_9CYAN</name>
<keyword evidence="5" id="KW-0378">Hydrolase</keyword>
<comment type="caution">
    <text evidence="6">The sequence shown here is derived from an EMBL/GenBank/DDBJ whole genome shotgun (WGS) entry which is preliminary data.</text>
</comment>
<dbReference type="EMBL" id="JAQPOK010000095">
    <property type="protein sequence ID" value="MDJ1179821.1"/>
    <property type="molecule type" value="Genomic_DNA"/>
</dbReference>
<dbReference type="InterPro" id="IPR008201">
    <property type="entry name" value="HepT-like"/>
</dbReference>
<dbReference type="PANTHER" id="PTHR34139">
    <property type="entry name" value="UPF0331 PROTEIN MJ0127"/>
    <property type="match status" value="1"/>
</dbReference>
<gene>
    <name evidence="6" type="ORF">PJF56_13190</name>
</gene>
<dbReference type="PANTHER" id="PTHR34139:SF1">
    <property type="entry name" value="RNASE MJ1380-RELATED"/>
    <property type="match status" value="1"/>
</dbReference>
<evidence type="ECO:0000256" key="3">
    <source>
        <dbReference type="ARBA" id="ARBA00022722"/>
    </source>
</evidence>
<dbReference type="Proteomes" id="UP001231370">
    <property type="component" value="Unassembled WGS sequence"/>
</dbReference>
<evidence type="ECO:0000256" key="2">
    <source>
        <dbReference type="ARBA" id="ARBA00022649"/>
    </source>
</evidence>
<protein>
    <submittedName>
        <fullName evidence="6">DUF86 domain-containing protein</fullName>
    </submittedName>
</protein>
<evidence type="ECO:0000256" key="1">
    <source>
        <dbReference type="ARBA" id="ARBA00022553"/>
    </source>
</evidence>
<sequence length="114" mass="13388">MSRDIIDYLEDILENIDIAQEFLVDLSYAQFREDRRTIYAVTRALEIIGEATKSIPQSVRDQYPAVPWRSISGMRDKVVHEYFGVDTQVLWDTVQDDLPLLRPTINQMLQDRTR</sequence>
<keyword evidence="7" id="KW-1185">Reference proteome</keyword>
<dbReference type="InterPro" id="IPR051813">
    <property type="entry name" value="HepT_RNase_toxin"/>
</dbReference>
<evidence type="ECO:0000256" key="5">
    <source>
        <dbReference type="ARBA" id="ARBA00022801"/>
    </source>
</evidence>
<keyword evidence="2" id="KW-1277">Toxin-antitoxin system</keyword>
<evidence type="ECO:0000256" key="4">
    <source>
        <dbReference type="ARBA" id="ARBA00022741"/>
    </source>
</evidence>
<accession>A0ABT7BKX2</accession>
<dbReference type="RefSeq" id="WP_283763125.1">
    <property type="nucleotide sequence ID" value="NZ_JAQPOK010000095.1"/>
</dbReference>
<evidence type="ECO:0000313" key="6">
    <source>
        <dbReference type="EMBL" id="MDJ1179821.1"/>
    </source>
</evidence>
<keyword evidence="4" id="KW-0547">Nucleotide-binding</keyword>
<organism evidence="6 7">
    <name type="scientific">Roseofilum halophilum BLCC-M91</name>
    <dbReference type="NCBI Taxonomy" id="3022259"/>
    <lineage>
        <taxon>Bacteria</taxon>
        <taxon>Bacillati</taxon>
        <taxon>Cyanobacteriota</taxon>
        <taxon>Cyanophyceae</taxon>
        <taxon>Desertifilales</taxon>
        <taxon>Desertifilaceae</taxon>
        <taxon>Roseofilum</taxon>
        <taxon>Roseofilum halophilum</taxon>
    </lineage>
</organism>